<keyword evidence="15" id="KW-1185">Reference proteome</keyword>
<keyword evidence="10" id="KW-0804">Transcription</keyword>
<evidence type="ECO:0000256" key="4">
    <source>
        <dbReference type="ARBA" id="ARBA00022723"/>
    </source>
</evidence>
<dbReference type="PANTHER" id="PTHR14196">
    <property type="entry name" value="ODD-SKIPPED - RELATED"/>
    <property type="match status" value="1"/>
</dbReference>
<evidence type="ECO:0000256" key="6">
    <source>
        <dbReference type="ARBA" id="ARBA00022771"/>
    </source>
</evidence>
<dbReference type="InterPro" id="IPR050717">
    <property type="entry name" value="C2H2-ZF_Transcription_Reg"/>
</dbReference>
<feature type="domain" description="C2H2-type" evidence="13">
    <location>
        <begin position="5"/>
        <end position="32"/>
    </location>
</feature>
<dbReference type="GO" id="GO:0005634">
    <property type="term" value="C:nucleus"/>
    <property type="evidence" value="ECO:0007669"/>
    <property type="project" value="UniProtKB-SubCell"/>
</dbReference>
<dbReference type="GO" id="GO:0000981">
    <property type="term" value="F:DNA-binding transcription factor activity, RNA polymerase II-specific"/>
    <property type="evidence" value="ECO:0007669"/>
    <property type="project" value="TreeGrafter"/>
</dbReference>
<dbReference type="InterPro" id="IPR013087">
    <property type="entry name" value="Znf_C2H2_type"/>
</dbReference>
<dbReference type="Proteomes" id="UP000614027">
    <property type="component" value="Unassembled WGS sequence"/>
</dbReference>
<evidence type="ECO:0000256" key="7">
    <source>
        <dbReference type="ARBA" id="ARBA00022833"/>
    </source>
</evidence>
<dbReference type="Pfam" id="PF00096">
    <property type="entry name" value="zf-C2H2"/>
    <property type="match status" value="2"/>
</dbReference>
<dbReference type="FunFam" id="3.30.160.60:FF:000290">
    <property type="entry name" value="Zinc finger protein 697 isoform X1"/>
    <property type="match status" value="1"/>
</dbReference>
<evidence type="ECO:0000256" key="1">
    <source>
        <dbReference type="ARBA" id="ARBA00003767"/>
    </source>
</evidence>
<keyword evidence="9" id="KW-0238">DNA-binding</keyword>
<feature type="non-terminal residue" evidence="14">
    <location>
        <position position="1"/>
    </location>
</feature>
<evidence type="ECO:0000256" key="3">
    <source>
        <dbReference type="ARBA" id="ARBA00006991"/>
    </source>
</evidence>
<feature type="non-terminal residue" evidence="14">
    <location>
        <position position="55"/>
    </location>
</feature>
<evidence type="ECO:0000256" key="10">
    <source>
        <dbReference type="ARBA" id="ARBA00023163"/>
    </source>
</evidence>
<comment type="function">
    <text evidence="1">May be involved in transcriptional regulation.</text>
</comment>
<evidence type="ECO:0000256" key="8">
    <source>
        <dbReference type="ARBA" id="ARBA00023015"/>
    </source>
</evidence>
<keyword evidence="11" id="KW-0539">Nucleus</keyword>
<dbReference type="SUPFAM" id="SSF57667">
    <property type="entry name" value="beta-beta-alpha zinc fingers"/>
    <property type="match status" value="1"/>
</dbReference>
<keyword evidence="4" id="KW-0479">Metal-binding</keyword>
<dbReference type="PANTHER" id="PTHR14196:SF12">
    <property type="entry name" value="ZINC FINGER PROTEIN 208-LIKE"/>
    <property type="match status" value="1"/>
</dbReference>
<gene>
    <name evidence="14" type="primary">Znf329_1</name>
    <name evidence="14" type="ORF">CAMPRO_R04204</name>
</gene>
<keyword evidence="5" id="KW-0677">Repeat</keyword>
<sequence length="55" mass="6463">DERPFHCTDCGKSFNRNSHLITHRHIRTGERPFRCGDCGKSFTRSCYLTSHQQTH</sequence>
<evidence type="ECO:0000313" key="15">
    <source>
        <dbReference type="Proteomes" id="UP000614027"/>
    </source>
</evidence>
<reference evidence="14" key="1">
    <citation type="submission" date="2019-09" db="EMBL/GenBank/DDBJ databases">
        <title>Bird 10,000 Genomes (B10K) Project - Family phase.</title>
        <authorList>
            <person name="Zhang G."/>
        </authorList>
    </citation>
    <scope>NUCLEOTIDE SEQUENCE</scope>
    <source>
        <strain evidence="14">B10K-DU-001-09</strain>
        <tissue evidence="14">Muscle</tissue>
    </source>
</reference>
<dbReference type="PROSITE" id="PS50157">
    <property type="entry name" value="ZINC_FINGER_C2H2_2"/>
    <property type="match status" value="2"/>
</dbReference>
<comment type="similarity">
    <text evidence="3">Belongs to the krueppel C2H2-type zinc-finger protein family.</text>
</comment>
<evidence type="ECO:0000259" key="13">
    <source>
        <dbReference type="PROSITE" id="PS50157"/>
    </source>
</evidence>
<keyword evidence="6 12" id="KW-0863">Zinc-finger</keyword>
<dbReference type="InterPro" id="IPR036236">
    <property type="entry name" value="Znf_C2H2_sf"/>
</dbReference>
<dbReference type="AlphaFoldDB" id="A0A851N536"/>
<evidence type="ECO:0000313" key="14">
    <source>
        <dbReference type="EMBL" id="NXC37168.1"/>
    </source>
</evidence>
<comment type="subcellular location">
    <subcellularLocation>
        <location evidence="2">Nucleus</location>
    </subcellularLocation>
</comment>
<accession>A0A851N536</accession>
<evidence type="ECO:0000256" key="5">
    <source>
        <dbReference type="ARBA" id="ARBA00022737"/>
    </source>
</evidence>
<name>A0A851N536_9DEND</name>
<evidence type="ECO:0000256" key="9">
    <source>
        <dbReference type="ARBA" id="ARBA00023125"/>
    </source>
</evidence>
<proteinExistence type="inferred from homology"/>
<organism evidence="14 15">
    <name type="scientific">Campylorhamphus procurvoides</name>
    <dbReference type="NCBI Taxonomy" id="190295"/>
    <lineage>
        <taxon>Eukaryota</taxon>
        <taxon>Metazoa</taxon>
        <taxon>Chordata</taxon>
        <taxon>Craniata</taxon>
        <taxon>Vertebrata</taxon>
        <taxon>Euteleostomi</taxon>
        <taxon>Archelosauria</taxon>
        <taxon>Archosauria</taxon>
        <taxon>Dinosauria</taxon>
        <taxon>Saurischia</taxon>
        <taxon>Theropoda</taxon>
        <taxon>Coelurosauria</taxon>
        <taxon>Aves</taxon>
        <taxon>Neognathae</taxon>
        <taxon>Neoaves</taxon>
        <taxon>Telluraves</taxon>
        <taxon>Australaves</taxon>
        <taxon>Passeriformes</taxon>
        <taxon>Dendrocolaptidae</taxon>
        <taxon>Campylorhamphus</taxon>
    </lineage>
</organism>
<dbReference type="GO" id="GO:0008270">
    <property type="term" value="F:zinc ion binding"/>
    <property type="evidence" value="ECO:0007669"/>
    <property type="project" value="UniProtKB-KW"/>
</dbReference>
<evidence type="ECO:0000256" key="12">
    <source>
        <dbReference type="PROSITE-ProRule" id="PRU00042"/>
    </source>
</evidence>
<evidence type="ECO:0000256" key="2">
    <source>
        <dbReference type="ARBA" id="ARBA00004123"/>
    </source>
</evidence>
<dbReference type="Gene3D" id="3.30.160.60">
    <property type="entry name" value="Classic Zinc Finger"/>
    <property type="match status" value="2"/>
</dbReference>
<comment type="caution">
    <text evidence="14">The sequence shown here is derived from an EMBL/GenBank/DDBJ whole genome shotgun (WGS) entry which is preliminary data.</text>
</comment>
<dbReference type="GO" id="GO:0000977">
    <property type="term" value="F:RNA polymerase II transcription regulatory region sequence-specific DNA binding"/>
    <property type="evidence" value="ECO:0007669"/>
    <property type="project" value="TreeGrafter"/>
</dbReference>
<dbReference type="EMBL" id="WBMV01009453">
    <property type="protein sequence ID" value="NXC37168.1"/>
    <property type="molecule type" value="Genomic_DNA"/>
</dbReference>
<evidence type="ECO:0000256" key="11">
    <source>
        <dbReference type="ARBA" id="ARBA00023242"/>
    </source>
</evidence>
<keyword evidence="8" id="KW-0805">Transcription regulation</keyword>
<keyword evidence="7" id="KW-0862">Zinc</keyword>
<dbReference type="PROSITE" id="PS00028">
    <property type="entry name" value="ZINC_FINGER_C2H2_1"/>
    <property type="match status" value="1"/>
</dbReference>
<dbReference type="SMART" id="SM00355">
    <property type="entry name" value="ZnF_C2H2"/>
    <property type="match status" value="2"/>
</dbReference>
<feature type="domain" description="C2H2-type" evidence="13">
    <location>
        <begin position="33"/>
        <end position="55"/>
    </location>
</feature>
<protein>
    <submittedName>
        <fullName evidence="14">ZN329 protein</fullName>
    </submittedName>
</protein>
<dbReference type="OrthoDB" id="3437960at2759"/>
<dbReference type="FunFam" id="3.30.160.60:FF:000198">
    <property type="entry name" value="zinc finger protein 10 isoform X1"/>
    <property type="match status" value="1"/>
</dbReference>